<dbReference type="Pfam" id="PF00990">
    <property type="entry name" value="GGDEF"/>
    <property type="match status" value="1"/>
</dbReference>
<dbReference type="SUPFAM" id="SSF55073">
    <property type="entry name" value="Nucleotide cyclase"/>
    <property type="match status" value="1"/>
</dbReference>
<dbReference type="InterPro" id="IPR035965">
    <property type="entry name" value="PAS-like_dom_sf"/>
</dbReference>
<reference evidence="4 5" key="1">
    <citation type="submission" date="2018-04" db="EMBL/GenBank/DDBJ databases">
        <title>Subsurface microbial communities from deep shales in Ohio and West Virginia, USA.</title>
        <authorList>
            <person name="Wrighton K."/>
        </authorList>
    </citation>
    <scope>NUCLEOTIDE SEQUENCE [LARGE SCALE GENOMIC DNA]</scope>
    <source>
        <strain evidence="4 5">WC1</strain>
    </source>
</reference>
<dbReference type="EMBL" id="QAXS01000016">
    <property type="protein sequence ID" value="PTV98512.1"/>
    <property type="molecule type" value="Genomic_DNA"/>
</dbReference>
<dbReference type="InterPro" id="IPR043128">
    <property type="entry name" value="Rev_trsase/Diguanyl_cyclase"/>
</dbReference>
<feature type="domain" description="EAL" evidence="2">
    <location>
        <begin position="404"/>
        <end position="657"/>
    </location>
</feature>
<dbReference type="InterPro" id="IPR001633">
    <property type="entry name" value="EAL_dom"/>
</dbReference>
<dbReference type="SMART" id="SM00052">
    <property type="entry name" value="EAL"/>
    <property type="match status" value="1"/>
</dbReference>
<sequence>MEVIEKLKNKIEEYDPSQASFILILKYLIVGFIWIALFEYFIDIFIPADQIHSFFHFANKVIFIIFSAVLIYFLIRRTLNANYKISKSIIDKAEEIKNEEDKIKKFNLIEDMIDVGIWEYDLQSGELYLSFWAQNKLNIHQKYTSQGPIESIKEYIHPDDRQEAQNKWELFLENKNKKYSNIFRVENNSEYIYIKHSGRFLKDSDDSAVKVIGTTTEITREKKLEDKLYQLAYYDDFTSLPNEKYFLDKLEQQIRAVENSQNKDGFSVFYIEIMDMDNISNLDGSLHGKETAQKIADTLNRDPELELISHYYGDKFLLLYNRISEQKNIKAKAEEIYQSVRMLWKENKIDYFLDFKIGITVYPSNGKDAKTLISRAHHALHTIEASNQFYQIYDKKIYYAKLNNIQLKNDLRKAVESEGLSLVYQPKIDLKNDDIVALEALLRWQHPEFGQISPGYFIPIAEQSNLITQITRWVIKRVIKEFSENRILRESEKIISINLSAYDLKDDSLITFLEGLIADGKLCPHQIDFEITESVFLDAEKRDLENLNKLKEAGFYISLDDFGKGYSSLSYLAKLPIDMLKLDMSFIRNLDQKRNRILIEKIIELSHELDFQVVAEGVEEKIELEILKDLNCDYVQGYYYYRPKPLAELESIICYDCNIQHL</sequence>
<organism evidence="4 5">
    <name type="scientific">Halanaerobium saccharolyticum</name>
    <dbReference type="NCBI Taxonomy" id="43595"/>
    <lineage>
        <taxon>Bacteria</taxon>
        <taxon>Bacillati</taxon>
        <taxon>Bacillota</taxon>
        <taxon>Clostridia</taxon>
        <taxon>Halanaerobiales</taxon>
        <taxon>Halanaerobiaceae</taxon>
        <taxon>Halanaerobium</taxon>
    </lineage>
</organism>
<dbReference type="InterPro" id="IPR000160">
    <property type="entry name" value="GGDEF_dom"/>
</dbReference>
<dbReference type="GO" id="GO:0071111">
    <property type="term" value="F:cyclic-guanylate-specific phosphodiesterase activity"/>
    <property type="evidence" value="ECO:0007669"/>
    <property type="project" value="InterPro"/>
</dbReference>
<dbReference type="PROSITE" id="PS50883">
    <property type="entry name" value="EAL"/>
    <property type="match status" value="1"/>
</dbReference>
<dbReference type="Gene3D" id="3.20.20.450">
    <property type="entry name" value="EAL domain"/>
    <property type="match status" value="1"/>
</dbReference>
<accession>A0A2T5RJ61</accession>
<dbReference type="PROSITE" id="PS50887">
    <property type="entry name" value="GGDEF"/>
    <property type="match status" value="1"/>
</dbReference>
<dbReference type="InterPro" id="IPR035919">
    <property type="entry name" value="EAL_sf"/>
</dbReference>
<dbReference type="InterPro" id="IPR029787">
    <property type="entry name" value="Nucleotide_cyclase"/>
</dbReference>
<keyword evidence="1" id="KW-0812">Transmembrane</keyword>
<dbReference type="PANTHER" id="PTHR33121">
    <property type="entry name" value="CYCLIC DI-GMP PHOSPHODIESTERASE PDEF"/>
    <property type="match status" value="1"/>
</dbReference>
<dbReference type="AlphaFoldDB" id="A0A2T5RJ61"/>
<evidence type="ECO:0000313" key="5">
    <source>
        <dbReference type="Proteomes" id="UP000244089"/>
    </source>
</evidence>
<dbReference type="CDD" id="cd01948">
    <property type="entry name" value="EAL"/>
    <property type="match status" value="1"/>
</dbReference>
<dbReference type="InterPro" id="IPR013655">
    <property type="entry name" value="PAS_fold_3"/>
</dbReference>
<proteinExistence type="predicted"/>
<evidence type="ECO:0000259" key="3">
    <source>
        <dbReference type="PROSITE" id="PS50887"/>
    </source>
</evidence>
<evidence type="ECO:0000313" key="4">
    <source>
        <dbReference type="EMBL" id="PTV98512.1"/>
    </source>
</evidence>
<evidence type="ECO:0000259" key="2">
    <source>
        <dbReference type="PROSITE" id="PS50883"/>
    </source>
</evidence>
<protein>
    <submittedName>
        <fullName evidence="4">Diguanylate cyclase (GGDEF)-like protein</fullName>
    </submittedName>
</protein>
<name>A0A2T5RJ61_9FIRM</name>
<dbReference type="PANTHER" id="PTHR33121:SF70">
    <property type="entry name" value="SIGNALING PROTEIN YKOW"/>
    <property type="match status" value="1"/>
</dbReference>
<feature type="transmembrane region" description="Helical" evidence="1">
    <location>
        <begin position="21"/>
        <end position="42"/>
    </location>
</feature>
<dbReference type="SUPFAM" id="SSF141868">
    <property type="entry name" value="EAL domain-like"/>
    <property type="match status" value="1"/>
</dbReference>
<keyword evidence="1" id="KW-1133">Transmembrane helix</keyword>
<dbReference type="RefSeq" id="WP_108140415.1">
    <property type="nucleotide sequence ID" value="NZ_QAXS01000016.1"/>
</dbReference>
<dbReference type="SUPFAM" id="SSF55785">
    <property type="entry name" value="PYP-like sensor domain (PAS domain)"/>
    <property type="match status" value="1"/>
</dbReference>
<dbReference type="Gene3D" id="3.30.450.20">
    <property type="entry name" value="PAS domain"/>
    <property type="match status" value="1"/>
</dbReference>
<dbReference type="Proteomes" id="UP000244089">
    <property type="component" value="Unassembled WGS sequence"/>
</dbReference>
<dbReference type="Pfam" id="PF00563">
    <property type="entry name" value="EAL"/>
    <property type="match status" value="1"/>
</dbReference>
<dbReference type="InterPro" id="IPR050706">
    <property type="entry name" value="Cyclic-di-GMP_PDE-like"/>
</dbReference>
<gene>
    <name evidence="4" type="ORF">C8C76_11643</name>
</gene>
<feature type="transmembrane region" description="Helical" evidence="1">
    <location>
        <begin position="54"/>
        <end position="75"/>
    </location>
</feature>
<comment type="caution">
    <text evidence="4">The sequence shown here is derived from an EMBL/GenBank/DDBJ whole genome shotgun (WGS) entry which is preliminary data.</text>
</comment>
<feature type="domain" description="GGDEF" evidence="3">
    <location>
        <begin position="267"/>
        <end position="395"/>
    </location>
</feature>
<keyword evidence="1" id="KW-0472">Membrane</keyword>
<dbReference type="SMART" id="SM00267">
    <property type="entry name" value="GGDEF"/>
    <property type="match status" value="1"/>
</dbReference>
<evidence type="ECO:0000256" key="1">
    <source>
        <dbReference type="SAM" id="Phobius"/>
    </source>
</evidence>
<dbReference type="OrthoDB" id="9762141at2"/>
<dbReference type="Pfam" id="PF08447">
    <property type="entry name" value="PAS_3"/>
    <property type="match status" value="1"/>
</dbReference>
<dbReference type="Gene3D" id="3.30.70.270">
    <property type="match status" value="1"/>
</dbReference>